<comment type="caution">
    <text evidence="1">The sequence shown here is derived from an EMBL/GenBank/DDBJ whole genome shotgun (WGS) entry which is preliminary data.</text>
</comment>
<sequence length="108" mass="12184">MFVQSQFHPCYTCEPLGIEKLKRLAILGSSAASNAFFIASRSSICPLFFPRPLSDFERAILDDEPTLMLEMAADVSLDMDWGDDVFVFDEEEEADKEEEPEEPNVDAD</sequence>
<accession>A0AA39TXQ1</accession>
<evidence type="ECO:0000313" key="2">
    <source>
        <dbReference type="Proteomes" id="UP001175227"/>
    </source>
</evidence>
<keyword evidence="2" id="KW-1185">Reference proteome</keyword>
<proteinExistence type="predicted"/>
<reference evidence="1" key="1">
    <citation type="submission" date="2023-06" db="EMBL/GenBank/DDBJ databases">
        <authorList>
            <consortium name="Lawrence Berkeley National Laboratory"/>
            <person name="Ahrendt S."/>
            <person name="Sahu N."/>
            <person name="Indic B."/>
            <person name="Wong-Bajracharya J."/>
            <person name="Merenyi Z."/>
            <person name="Ke H.-M."/>
            <person name="Monk M."/>
            <person name="Kocsube S."/>
            <person name="Drula E."/>
            <person name="Lipzen A."/>
            <person name="Balint B."/>
            <person name="Henrissat B."/>
            <person name="Andreopoulos B."/>
            <person name="Martin F.M."/>
            <person name="Harder C.B."/>
            <person name="Rigling D."/>
            <person name="Ford K.L."/>
            <person name="Foster G.D."/>
            <person name="Pangilinan J."/>
            <person name="Papanicolaou A."/>
            <person name="Barry K."/>
            <person name="LaButti K."/>
            <person name="Viragh M."/>
            <person name="Koriabine M."/>
            <person name="Yan M."/>
            <person name="Riley R."/>
            <person name="Champramary S."/>
            <person name="Plett K.L."/>
            <person name="Tsai I.J."/>
            <person name="Slot J."/>
            <person name="Sipos G."/>
            <person name="Plett J."/>
            <person name="Nagy L.G."/>
            <person name="Grigoriev I.V."/>
        </authorList>
    </citation>
    <scope>NUCLEOTIDE SEQUENCE</scope>
    <source>
        <strain evidence="1">ICMP 16352</strain>
    </source>
</reference>
<name>A0AA39TXQ1_9AGAR</name>
<gene>
    <name evidence="1" type="ORF">IW261DRAFT_1611342</name>
</gene>
<evidence type="ECO:0000313" key="1">
    <source>
        <dbReference type="EMBL" id="KAK0472932.1"/>
    </source>
</evidence>
<dbReference type="AlphaFoldDB" id="A0AA39TXQ1"/>
<dbReference type="Proteomes" id="UP001175227">
    <property type="component" value="Unassembled WGS sequence"/>
</dbReference>
<organism evidence="1 2">
    <name type="scientific">Armillaria novae-zelandiae</name>
    <dbReference type="NCBI Taxonomy" id="153914"/>
    <lineage>
        <taxon>Eukaryota</taxon>
        <taxon>Fungi</taxon>
        <taxon>Dikarya</taxon>
        <taxon>Basidiomycota</taxon>
        <taxon>Agaricomycotina</taxon>
        <taxon>Agaricomycetes</taxon>
        <taxon>Agaricomycetidae</taxon>
        <taxon>Agaricales</taxon>
        <taxon>Marasmiineae</taxon>
        <taxon>Physalacriaceae</taxon>
        <taxon>Armillaria</taxon>
    </lineage>
</organism>
<protein>
    <submittedName>
        <fullName evidence="1">Uncharacterized protein</fullName>
    </submittedName>
</protein>
<dbReference type="EMBL" id="JAUEPR010000036">
    <property type="protein sequence ID" value="KAK0472932.1"/>
    <property type="molecule type" value="Genomic_DNA"/>
</dbReference>